<keyword evidence="1" id="KW-0472">Membrane</keyword>
<sequence length="290" mass="33055">MPVRDKRKWKPNDYLRGREEFNVYPSMNPVLQDMAMMEGKFITGNHFIMLLTLEEARNITDELLGKVDDFFSYKLGPGNIKDGLDGFRTLSKLTTYHDETGKLLVNFNTLKIKAVKYIHRGKVYIKITGYPGVRRILNGTRYGASNPQILEMAIGIRGLAHSIMKGTKFCICCSLAWRTIELIFKSDYDLVDFLVDVTMDVAKIIVSSVVIGISGGVLTLLSSPIVITTVIILFIGFYLNKKLNLVDNENNLSFDLKKQLRNALAEIQRRQEWNQQHLPLSLYLLTNKID</sequence>
<evidence type="ECO:0000313" key="2">
    <source>
        <dbReference type="EMBL" id="MEW7312125.1"/>
    </source>
</evidence>
<keyword evidence="1" id="KW-0812">Transmembrane</keyword>
<organism evidence="2 3">
    <name type="scientific">Buttiauxella gaviniae</name>
    <dbReference type="NCBI Taxonomy" id="82990"/>
    <lineage>
        <taxon>Bacteria</taxon>
        <taxon>Pseudomonadati</taxon>
        <taxon>Pseudomonadota</taxon>
        <taxon>Gammaproteobacteria</taxon>
        <taxon>Enterobacterales</taxon>
        <taxon>Enterobacteriaceae</taxon>
        <taxon>Buttiauxella</taxon>
    </lineage>
</organism>
<comment type="caution">
    <text evidence="2">The sequence shown here is derived from an EMBL/GenBank/DDBJ whole genome shotgun (WGS) entry which is preliminary data.</text>
</comment>
<evidence type="ECO:0000313" key="3">
    <source>
        <dbReference type="Proteomes" id="UP001555342"/>
    </source>
</evidence>
<dbReference type="RefSeq" id="WP_367594391.1">
    <property type="nucleotide sequence ID" value="NZ_JBFMVT010000002.1"/>
</dbReference>
<protein>
    <submittedName>
        <fullName evidence="2">Uncharacterized protein</fullName>
    </submittedName>
</protein>
<keyword evidence="1" id="KW-1133">Transmembrane helix</keyword>
<dbReference type="EMBL" id="JBFMVT010000002">
    <property type="protein sequence ID" value="MEW7312125.1"/>
    <property type="molecule type" value="Genomic_DNA"/>
</dbReference>
<dbReference type="Proteomes" id="UP001555342">
    <property type="component" value="Unassembled WGS sequence"/>
</dbReference>
<keyword evidence="3" id="KW-1185">Reference proteome</keyword>
<gene>
    <name evidence="2" type="ORF">AB1E22_05290</name>
</gene>
<feature type="transmembrane region" description="Helical" evidence="1">
    <location>
        <begin position="204"/>
        <end position="235"/>
    </location>
</feature>
<reference evidence="2 3" key="1">
    <citation type="submission" date="2024-07" db="EMBL/GenBank/DDBJ databases">
        <authorList>
            <person name="Wang L."/>
        </authorList>
    </citation>
    <scope>NUCLEOTIDE SEQUENCE [LARGE SCALE GENOMIC DNA]</scope>
    <source>
        <strain evidence="2 3">WL359</strain>
    </source>
</reference>
<evidence type="ECO:0000256" key="1">
    <source>
        <dbReference type="SAM" id="Phobius"/>
    </source>
</evidence>
<accession>A0ABV3NRK1</accession>
<name>A0ABV3NRK1_9ENTR</name>
<proteinExistence type="predicted"/>